<feature type="binding site" evidence="15">
    <location>
        <begin position="42"/>
        <end position="46"/>
    </location>
    <ligand>
        <name>NAD(+)</name>
        <dbReference type="ChEBI" id="CHEBI:57540"/>
    </ligand>
</feature>
<keyword evidence="19" id="KW-1185">Reference proteome</keyword>
<dbReference type="Pfam" id="PF03119">
    <property type="entry name" value="DNA_ligase_ZBD"/>
    <property type="match status" value="1"/>
</dbReference>
<comment type="catalytic activity">
    <reaction evidence="13 15 16">
        <text>NAD(+) + (deoxyribonucleotide)n-3'-hydroxyl + 5'-phospho-(deoxyribonucleotide)m = (deoxyribonucleotide)n+m + AMP + beta-nicotinamide D-nucleotide.</text>
        <dbReference type="EC" id="6.5.1.2"/>
    </reaction>
</comment>
<evidence type="ECO:0000256" key="7">
    <source>
        <dbReference type="ARBA" id="ARBA00022763"/>
    </source>
</evidence>
<dbReference type="KEGG" id="pbr:PB2503_09139"/>
<dbReference type="GO" id="GO:0046872">
    <property type="term" value="F:metal ion binding"/>
    <property type="evidence" value="ECO:0007669"/>
    <property type="project" value="UniProtKB-KW"/>
</dbReference>
<dbReference type="InterPro" id="IPR001679">
    <property type="entry name" value="DNA_ligase"/>
</dbReference>
<evidence type="ECO:0000256" key="3">
    <source>
        <dbReference type="ARBA" id="ARBA00013308"/>
    </source>
</evidence>
<dbReference type="GO" id="GO:0003911">
    <property type="term" value="F:DNA ligase (NAD+) activity"/>
    <property type="evidence" value="ECO:0007669"/>
    <property type="project" value="UniProtKB-UniRule"/>
</dbReference>
<dbReference type="GO" id="GO:0006281">
    <property type="term" value="P:DNA repair"/>
    <property type="evidence" value="ECO:0007669"/>
    <property type="project" value="UniProtKB-KW"/>
</dbReference>
<dbReference type="SMART" id="SM00532">
    <property type="entry name" value="LIGANc"/>
    <property type="match status" value="1"/>
</dbReference>
<evidence type="ECO:0000313" key="19">
    <source>
        <dbReference type="Proteomes" id="UP000001302"/>
    </source>
</evidence>
<dbReference type="SMART" id="SM00292">
    <property type="entry name" value="BRCT"/>
    <property type="match status" value="1"/>
</dbReference>
<accession>E0TCU2</accession>
<dbReference type="InterPro" id="IPR041663">
    <property type="entry name" value="DisA/LigA_HHH"/>
</dbReference>
<feature type="binding site" evidence="15">
    <location>
        <begin position="91"/>
        <end position="92"/>
    </location>
    <ligand>
        <name>NAD(+)</name>
        <dbReference type="ChEBI" id="CHEBI:57540"/>
    </ligand>
</feature>
<feature type="binding site" evidence="15">
    <location>
        <position position="125"/>
    </location>
    <ligand>
        <name>NAD(+)</name>
        <dbReference type="ChEBI" id="CHEBI:57540"/>
    </ligand>
</feature>
<dbReference type="Pfam" id="PF03120">
    <property type="entry name" value="OB_DNA_ligase"/>
    <property type="match status" value="1"/>
</dbReference>
<comment type="cofactor">
    <cofactor evidence="15">
        <name>Mg(2+)</name>
        <dbReference type="ChEBI" id="CHEBI:18420"/>
    </cofactor>
    <cofactor evidence="15">
        <name>Mn(2+)</name>
        <dbReference type="ChEBI" id="CHEBI:29035"/>
    </cofactor>
</comment>
<dbReference type="FunFam" id="3.30.470.30:FF:000001">
    <property type="entry name" value="DNA ligase"/>
    <property type="match status" value="1"/>
</dbReference>
<evidence type="ECO:0000313" key="18">
    <source>
        <dbReference type="EMBL" id="ADM09881.1"/>
    </source>
</evidence>
<comment type="function">
    <text evidence="1 15">DNA ligase that catalyzes the formation of phosphodiester linkages between 5'-phosphoryl and 3'-hydroxyl groups in double-stranded DNA using NAD as a coenzyme and as the energy source for the reaction. It is essential for DNA replication and repair of damaged DNA.</text>
</comment>
<feature type="binding site" evidence="15">
    <location>
        <position position="183"/>
    </location>
    <ligand>
        <name>NAD(+)</name>
        <dbReference type="ChEBI" id="CHEBI:57540"/>
    </ligand>
</feature>
<keyword evidence="6 15" id="KW-0479">Metal-binding</keyword>
<keyword evidence="8 15" id="KW-0862">Zinc</keyword>
<dbReference type="InterPro" id="IPR033136">
    <property type="entry name" value="DNA_ligase_CS"/>
</dbReference>
<dbReference type="PROSITE" id="PS50172">
    <property type="entry name" value="BRCT"/>
    <property type="match status" value="1"/>
</dbReference>
<proteinExistence type="inferred from homology"/>
<dbReference type="Pfam" id="PF00533">
    <property type="entry name" value="BRCT"/>
    <property type="match status" value="1"/>
</dbReference>
<evidence type="ECO:0000256" key="5">
    <source>
        <dbReference type="ARBA" id="ARBA00022705"/>
    </source>
</evidence>
<dbReference type="GO" id="GO:0006260">
    <property type="term" value="P:DNA replication"/>
    <property type="evidence" value="ECO:0007669"/>
    <property type="project" value="UniProtKB-KW"/>
</dbReference>
<dbReference type="AlphaFoldDB" id="E0TCU2"/>
<dbReference type="Gene3D" id="6.20.10.30">
    <property type="match status" value="1"/>
</dbReference>
<feature type="binding site" evidence="15">
    <location>
        <position position="441"/>
    </location>
    <ligand>
        <name>Zn(2+)</name>
        <dbReference type="ChEBI" id="CHEBI:29105"/>
    </ligand>
</feature>
<evidence type="ECO:0000256" key="4">
    <source>
        <dbReference type="ARBA" id="ARBA00022598"/>
    </source>
</evidence>
<dbReference type="SUPFAM" id="SSF52113">
    <property type="entry name" value="BRCT domain"/>
    <property type="match status" value="1"/>
</dbReference>
<feature type="binding site" evidence="15">
    <location>
        <position position="148"/>
    </location>
    <ligand>
        <name>NAD(+)</name>
        <dbReference type="ChEBI" id="CHEBI:57540"/>
    </ligand>
</feature>
<dbReference type="PROSITE" id="PS01056">
    <property type="entry name" value="DNA_LIGASE_N2"/>
    <property type="match status" value="1"/>
</dbReference>
<dbReference type="InterPro" id="IPR010994">
    <property type="entry name" value="RuvA_2-like"/>
</dbReference>
<dbReference type="FunFam" id="2.40.50.140:FF:000012">
    <property type="entry name" value="DNA ligase"/>
    <property type="match status" value="1"/>
</dbReference>
<dbReference type="EC" id="6.5.1.2" evidence="2 15"/>
<reference evidence="18 19" key="2">
    <citation type="journal article" date="2011" name="J. Bacteriol.">
        <title>Complete genome sequence of strain HTCC2503T of Parvularcula bermudensis, the type species of the order "Parvularculales" in the class Alphaproteobacteria.</title>
        <authorList>
            <person name="Oh H.M."/>
            <person name="Kang I."/>
            <person name="Vergin K.L."/>
            <person name="Kang D."/>
            <person name="Rhee K.H."/>
            <person name="Giovannoni S.J."/>
            <person name="Cho J.C."/>
        </authorList>
    </citation>
    <scope>NUCLEOTIDE SEQUENCE [LARGE SCALE GENOMIC DNA]</scope>
    <source>
        <strain evidence="19">ATCC BAA-594 / HTCC2503 / KCTC 12087</strain>
    </source>
</reference>
<keyword evidence="7 15" id="KW-0227">DNA damage</keyword>
<sequence length="727" mass="79642">MTDPTLPEELSEAEAADELARLAHEMAAADIAYENADPVMTDAAYDALRRRNEAIEARFPHLRRADSPSLRVGTAPSGRFAKVRHALPMLSLDNAFADEDVDEFVTRVRRFLRLGEEEPLRLTAEPKIDGLSANLRYEEGKFVLGTTRGDGTVGEDITRNLATIENIPARLEGAPSILEVRGEVYLGKEAFAAMNDAFAARGEKVFANPRNAAAGSLRQKDPSITADRPLRFFAYAWGEVSSPLGETQTEAVKRLSDLGFCTNELMGTFATAKEAIAHYRHIETLRAALDYDVDGVVYKVDRLDWQERLGAVSRSPRWAIAHKFSAEKAETVLERIDIQVGRTGALTPTARLRPVTVGGVVVSNATLHNEDEIARLDVREGDSVCVQRAGDVIPQILSVLTEKRPKEAQPYRFPTHCPVCGSEAVRELNEKTGERDVVRRCTGGLICPAQGIERLKHFVSRKAMDIDGLGARQIEDFYGRHMIAEPADIFTLPARYHQGTFDVIGTSDLNSYKRLAPTATKPARWTKEITNRKSLDNLFAAIEAARSRPLGRVIFALGIRHIGEMNGRLIAQGVETLSGFCRLGDRLAKGDEAARQEMLAIDGIGDTVTDALAAFFHEPRNREALDRLAAEISPAAPPKPAQDSRFSGKTVVFTGKLERMSRDEAKARATSLGAKVSGSISAKTDYLVAGPGAGSKLTKAKDLGVDILTEDEWLEFISDEAVSVQLE</sequence>
<dbReference type="SUPFAM" id="SSF47781">
    <property type="entry name" value="RuvA domain 2-like"/>
    <property type="match status" value="1"/>
</dbReference>
<keyword evidence="4 15" id="KW-0436">Ligase</keyword>
<keyword evidence="11 15" id="KW-0234">DNA repair</keyword>
<evidence type="ECO:0000256" key="14">
    <source>
        <dbReference type="ARBA" id="ARBA00060881"/>
    </source>
</evidence>
<evidence type="ECO:0000256" key="16">
    <source>
        <dbReference type="RuleBase" id="RU000618"/>
    </source>
</evidence>
<keyword evidence="12 15" id="KW-0464">Manganese</keyword>
<dbReference type="Gene3D" id="2.40.50.140">
    <property type="entry name" value="Nucleic acid-binding proteins"/>
    <property type="match status" value="1"/>
</dbReference>
<evidence type="ECO:0000256" key="15">
    <source>
        <dbReference type="HAMAP-Rule" id="MF_01588"/>
    </source>
</evidence>
<evidence type="ECO:0000256" key="13">
    <source>
        <dbReference type="ARBA" id="ARBA00034005"/>
    </source>
</evidence>
<comment type="similarity">
    <text evidence="14 15">Belongs to the NAD-dependent DNA ligase family. LigA subfamily.</text>
</comment>
<dbReference type="HOGENOM" id="CLU_007764_2_1_5"/>
<dbReference type="CDD" id="cd00114">
    <property type="entry name" value="LIGANc"/>
    <property type="match status" value="1"/>
</dbReference>
<dbReference type="InterPro" id="IPR001357">
    <property type="entry name" value="BRCT_dom"/>
</dbReference>
<dbReference type="Gene3D" id="3.40.50.10190">
    <property type="entry name" value="BRCT domain"/>
    <property type="match status" value="1"/>
</dbReference>
<dbReference type="Gene3D" id="3.30.470.30">
    <property type="entry name" value="DNA ligase/mRNA capping enzyme"/>
    <property type="match status" value="1"/>
</dbReference>
<feature type="binding site" evidence="15">
    <location>
        <position position="299"/>
    </location>
    <ligand>
        <name>NAD(+)</name>
        <dbReference type="ChEBI" id="CHEBI:57540"/>
    </ligand>
</feature>
<name>E0TCU2_PARBH</name>
<dbReference type="InterPro" id="IPR018239">
    <property type="entry name" value="DNA_ligase_AS"/>
</dbReference>
<organism evidence="18 19">
    <name type="scientific">Parvularcula bermudensis (strain ATCC BAA-594 / HTCC2503 / KCTC 12087)</name>
    <dbReference type="NCBI Taxonomy" id="314260"/>
    <lineage>
        <taxon>Bacteria</taxon>
        <taxon>Pseudomonadati</taxon>
        <taxon>Pseudomonadota</taxon>
        <taxon>Alphaproteobacteria</taxon>
        <taxon>Parvularculales</taxon>
        <taxon>Parvularculaceae</taxon>
        <taxon>Parvularcula</taxon>
    </lineage>
</organism>
<feature type="binding site" evidence="15">
    <location>
        <position position="417"/>
    </location>
    <ligand>
        <name>Zn(2+)</name>
        <dbReference type="ChEBI" id="CHEBI:29105"/>
    </ligand>
</feature>
<evidence type="ECO:0000256" key="8">
    <source>
        <dbReference type="ARBA" id="ARBA00022833"/>
    </source>
</evidence>
<dbReference type="InterPro" id="IPR013840">
    <property type="entry name" value="DNAligase_N"/>
</dbReference>
<dbReference type="eggNOG" id="COG0272">
    <property type="taxonomic scope" value="Bacteria"/>
</dbReference>
<feature type="binding site" evidence="15">
    <location>
        <position position="447"/>
    </location>
    <ligand>
        <name>Zn(2+)</name>
        <dbReference type="ChEBI" id="CHEBI:29105"/>
    </ligand>
</feature>
<dbReference type="Pfam" id="PF01653">
    <property type="entry name" value="DNA_ligase_aden"/>
    <property type="match status" value="1"/>
</dbReference>
<dbReference type="PANTHER" id="PTHR23389">
    <property type="entry name" value="CHROMOSOME TRANSMISSION FIDELITY FACTOR 18"/>
    <property type="match status" value="1"/>
</dbReference>
<dbReference type="EMBL" id="CP002156">
    <property type="protein sequence ID" value="ADM09881.1"/>
    <property type="molecule type" value="Genomic_DNA"/>
</dbReference>
<evidence type="ECO:0000256" key="12">
    <source>
        <dbReference type="ARBA" id="ARBA00023211"/>
    </source>
</evidence>
<dbReference type="InterPro" id="IPR013839">
    <property type="entry name" value="DNAligase_adenylation"/>
</dbReference>
<dbReference type="GO" id="GO:0005829">
    <property type="term" value="C:cytosol"/>
    <property type="evidence" value="ECO:0007669"/>
    <property type="project" value="TreeGrafter"/>
</dbReference>
<keyword evidence="9 15" id="KW-0460">Magnesium</keyword>
<dbReference type="SUPFAM" id="SSF56091">
    <property type="entry name" value="DNA ligase/mRNA capping enzyme, catalytic domain"/>
    <property type="match status" value="1"/>
</dbReference>
<dbReference type="Pfam" id="PF12826">
    <property type="entry name" value="HHH_2"/>
    <property type="match status" value="1"/>
</dbReference>
<gene>
    <name evidence="15" type="primary">ligA</name>
    <name evidence="18" type="ordered locus">PB2503_09139</name>
</gene>
<dbReference type="STRING" id="314260.PB2503_09139"/>
<dbReference type="HAMAP" id="MF_01588">
    <property type="entry name" value="DNA_ligase_A"/>
    <property type="match status" value="1"/>
</dbReference>
<evidence type="ECO:0000256" key="11">
    <source>
        <dbReference type="ARBA" id="ARBA00023204"/>
    </source>
</evidence>
<reference evidence="19" key="1">
    <citation type="submission" date="2010-08" db="EMBL/GenBank/DDBJ databases">
        <title>Genome sequence of Parvularcula bermudensis HTCC2503.</title>
        <authorList>
            <person name="Kang D.-M."/>
            <person name="Oh H.-M."/>
            <person name="Cho J.-C."/>
        </authorList>
    </citation>
    <scope>NUCLEOTIDE SEQUENCE [LARGE SCALE GENOMIC DNA]</scope>
    <source>
        <strain evidence="19">ATCC BAA-594 / HTCC2503 / KCTC 12087</strain>
    </source>
</reference>
<evidence type="ECO:0000256" key="2">
    <source>
        <dbReference type="ARBA" id="ARBA00012722"/>
    </source>
</evidence>
<dbReference type="NCBIfam" id="TIGR00575">
    <property type="entry name" value="dnlj"/>
    <property type="match status" value="1"/>
</dbReference>
<dbReference type="CDD" id="cd17748">
    <property type="entry name" value="BRCT_DNA_ligase_like"/>
    <property type="match status" value="1"/>
</dbReference>
<evidence type="ECO:0000256" key="6">
    <source>
        <dbReference type="ARBA" id="ARBA00022723"/>
    </source>
</evidence>
<dbReference type="RefSeq" id="WP_013300855.1">
    <property type="nucleotide sequence ID" value="NC_014414.1"/>
</dbReference>
<feature type="binding site" evidence="15">
    <location>
        <position position="420"/>
    </location>
    <ligand>
        <name>Zn(2+)</name>
        <dbReference type="ChEBI" id="CHEBI:29105"/>
    </ligand>
</feature>
<evidence type="ECO:0000256" key="10">
    <source>
        <dbReference type="ARBA" id="ARBA00023027"/>
    </source>
</evidence>
<dbReference type="PIRSF" id="PIRSF001604">
    <property type="entry name" value="LigA"/>
    <property type="match status" value="1"/>
</dbReference>
<feature type="active site" description="N6-AMP-lysine intermediate" evidence="15">
    <location>
        <position position="127"/>
    </location>
</feature>
<keyword evidence="10 15" id="KW-0520">NAD</keyword>
<dbReference type="InterPro" id="IPR012340">
    <property type="entry name" value="NA-bd_OB-fold"/>
</dbReference>
<keyword evidence="5 15" id="KW-0235">DNA replication</keyword>
<dbReference type="Gene3D" id="1.10.150.20">
    <property type="entry name" value="5' to 3' exonuclease, C-terminal subdomain"/>
    <property type="match status" value="2"/>
</dbReference>
<dbReference type="InterPro" id="IPR004150">
    <property type="entry name" value="NAD_DNA_ligase_OB"/>
</dbReference>
<dbReference type="Proteomes" id="UP000001302">
    <property type="component" value="Chromosome"/>
</dbReference>
<protein>
    <recommendedName>
        <fullName evidence="3 15">DNA ligase</fullName>
        <ecNumber evidence="2 15">6.5.1.2</ecNumber>
    </recommendedName>
    <alternativeName>
        <fullName evidence="15">Polydeoxyribonucleotide synthase [NAD(+)]</fullName>
    </alternativeName>
</protein>
<dbReference type="PANTHER" id="PTHR23389:SF9">
    <property type="entry name" value="DNA LIGASE"/>
    <property type="match status" value="1"/>
</dbReference>
<evidence type="ECO:0000259" key="17">
    <source>
        <dbReference type="PROSITE" id="PS50172"/>
    </source>
</evidence>
<dbReference type="InterPro" id="IPR004149">
    <property type="entry name" value="Znf_DNAligase_C4"/>
</dbReference>
<feature type="binding site" evidence="15">
    <location>
        <position position="323"/>
    </location>
    <ligand>
        <name>NAD(+)</name>
        <dbReference type="ChEBI" id="CHEBI:57540"/>
    </ligand>
</feature>
<dbReference type="NCBIfam" id="NF005932">
    <property type="entry name" value="PRK07956.1"/>
    <property type="match status" value="1"/>
</dbReference>
<dbReference type="Gene3D" id="1.10.287.610">
    <property type="entry name" value="Helix hairpin bin"/>
    <property type="match status" value="1"/>
</dbReference>
<dbReference type="PROSITE" id="PS01055">
    <property type="entry name" value="DNA_LIGASE_N1"/>
    <property type="match status" value="1"/>
</dbReference>
<evidence type="ECO:0000256" key="9">
    <source>
        <dbReference type="ARBA" id="ARBA00022842"/>
    </source>
</evidence>
<dbReference type="SUPFAM" id="SSF50249">
    <property type="entry name" value="Nucleic acid-binding proteins"/>
    <property type="match status" value="1"/>
</dbReference>
<evidence type="ECO:0000256" key="1">
    <source>
        <dbReference type="ARBA" id="ARBA00004067"/>
    </source>
</evidence>
<feature type="domain" description="BRCT" evidence="17">
    <location>
        <begin position="641"/>
        <end position="714"/>
    </location>
</feature>
<dbReference type="InterPro" id="IPR036420">
    <property type="entry name" value="BRCT_dom_sf"/>
</dbReference>